<feature type="domain" description="PAC" evidence="24">
    <location>
        <begin position="153"/>
        <end position="205"/>
    </location>
</feature>
<dbReference type="SMART" id="SM00911">
    <property type="entry name" value="HWE_HK"/>
    <property type="match status" value="1"/>
</dbReference>
<evidence type="ECO:0000256" key="2">
    <source>
        <dbReference type="ARBA" id="ARBA00004429"/>
    </source>
</evidence>
<dbReference type="CDD" id="cd00130">
    <property type="entry name" value="PAS"/>
    <property type="match status" value="2"/>
</dbReference>
<keyword evidence="7" id="KW-0600">Photoreceptor protein</keyword>
<dbReference type="NCBIfam" id="TIGR00229">
    <property type="entry name" value="sensory_box"/>
    <property type="match status" value="1"/>
</dbReference>
<dbReference type="GO" id="GO:0009881">
    <property type="term" value="F:photoreceptor activity"/>
    <property type="evidence" value="ECO:0007669"/>
    <property type="project" value="UniProtKB-KW"/>
</dbReference>
<sequence>MVRVGGDRGAPHLGSRDSAIVQRRRRPSIFAVSNLDQAQSASAAVGLESAPAHSPLRLPMPNVSPVNLYFPTQEPSSPDDTRMLLAQQVGDVGIWEWDISTGRVWWSDQNYRLFGVDVGEPVTHDVFVSCLHPDDVTSIIADTRKVLDGALPYETEFRVVHPDGAVRWILARAKVEHDAHGLPRRIVGVNFDLTERRVRELSQCEMQERLCLAVETEDLGLWDWNITTGEVWSSERLQTMLGYEPGEMRSHIQSWEKLIHPDDKGEVLRGLAASLEGRATAWSQDCRLRAKDGSWPWVAIHGRVREHDGNGAPVRAVGTIANVTDRKSREAQREVLVGELNHRLKNTFAIVQALANLTARFAESVPDYQQRFSQRLATVARMQNLRMDRNHGTDLRQLLRSELEVYDDAGVKRVELEGPDLVLPARVSVSIALMAHELTTNAIKHGSLSVPEGRVSVTWSIERTTGSDRLQLAWTEAGGPCVGPPKRKGFGSMLIQRALTDETGGDIRVEYDPEGLRLLLSMPLQGATG</sequence>
<evidence type="ECO:0000256" key="6">
    <source>
        <dbReference type="ARBA" id="ARBA00022519"/>
    </source>
</evidence>
<dbReference type="AlphaFoldDB" id="A0A838BUX9"/>
<accession>A0A838BUX9</accession>
<dbReference type="PROSITE" id="PS50113">
    <property type="entry name" value="PAC"/>
    <property type="match status" value="1"/>
</dbReference>
<dbReference type="InterPro" id="IPR000014">
    <property type="entry name" value="PAS"/>
</dbReference>
<keyword evidence="16" id="KW-0418">Kinase</keyword>
<evidence type="ECO:0000313" key="26">
    <source>
        <dbReference type="Proteomes" id="UP000572984"/>
    </source>
</evidence>
<keyword evidence="22" id="KW-0675">Receptor</keyword>
<evidence type="ECO:0000256" key="15">
    <source>
        <dbReference type="ARBA" id="ARBA00022741"/>
    </source>
</evidence>
<dbReference type="Pfam" id="PF07536">
    <property type="entry name" value="HWE_HK"/>
    <property type="match status" value="1"/>
</dbReference>
<evidence type="ECO:0000256" key="16">
    <source>
        <dbReference type="ARBA" id="ARBA00022777"/>
    </source>
</evidence>
<protein>
    <recommendedName>
        <fullName evidence="4">Blue-light-activated histidine kinase</fullName>
        <ecNumber evidence="3">2.7.13.3</ecNumber>
    </recommendedName>
</protein>
<comment type="caution">
    <text evidence="25">The sequence shown here is derived from an EMBL/GenBank/DDBJ whole genome shotgun (WGS) entry which is preliminary data.</text>
</comment>
<evidence type="ECO:0000256" key="10">
    <source>
        <dbReference type="ARBA" id="ARBA00022630"/>
    </source>
</evidence>
<evidence type="ECO:0000256" key="13">
    <source>
        <dbReference type="ARBA" id="ARBA00022692"/>
    </source>
</evidence>
<evidence type="ECO:0000259" key="23">
    <source>
        <dbReference type="PROSITE" id="PS50112"/>
    </source>
</evidence>
<dbReference type="InterPro" id="IPR011102">
    <property type="entry name" value="Sig_transdc_His_kinase_HWE"/>
</dbReference>
<evidence type="ECO:0000256" key="19">
    <source>
        <dbReference type="ARBA" id="ARBA00022991"/>
    </source>
</evidence>
<evidence type="ECO:0000256" key="11">
    <source>
        <dbReference type="ARBA" id="ARBA00022643"/>
    </source>
</evidence>
<dbReference type="Gene3D" id="3.30.565.10">
    <property type="entry name" value="Histidine kinase-like ATPase, C-terminal domain"/>
    <property type="match status" value="1"/>
</dbReference>
<dbReference type="Gene3D" id="3.30.450.20">
    <property type="entry name" value="PAS domain"/>
    <property type="match status" value="2"/>
</dbReference>
<evidence type="ECO:0000256" key="4">
    <source>
        <dbReference type="ARBA" id="ARBA00021740"/>
    </source>
</evidence>
<evidence type="ECO:0000256" key="1">
    <source>
        <dbReference type="ARBA" id="ARBA00000085"/>
    </source>
</evidence>
<gene>
    <name evidence="25" type="ORF">H0S73_24025</name>
</gene>
<organism evidence="25 26">
    <name type="scientific">Microvirga mediterraneensis</name>
    <dbReference type="NCBI Taxonomy" id="2754695"/>
    <lineage>
        <taxon>Bacteria</taxon>
        <taxon>Pseudomonadati</taxon>
        <taxon>Pseudomonadota</taxon>
        <taxon>Alphaproteobacteria</taxon>
        <taxon>Hyphomicrobiales</taxon>
        <taxon>Methylobacteriaceae</taxon>
        <taxon>Microvirga</taxon>
    </lineage>
</organism>
<dbReference type="FunFam" id="2.10.70.100:FF:000001">
    <property type="entry name" value="Sensory transduction histidine kinase"/>
    <property type="match status" value="1"/>
</dbReference>
<dbReference type="InterPro" id="IPR000700">
    <property type="entry name" value="PAS-assoc_C"/>
</dbReference>
<keyword evidence="20" id="KW-0843">Virulence</keyword>
<dbReference type="EMBL" id="JACDXJ010000003">
    <property type="protein sequence ID" value="MBA1159158.1"/>
    <property type="molecule type" value="Genomic_DNA"/>
</dbReference>
<keyword evidence="14" id="KW-0677">Repeat</keyword>
<evidence type="ECO:0000256" key="17">
    <source>
        <dbReference type="ARBA" id="ARBA00022840"/>
    </source>
</evidence>
<keyword evidence="21" id="KW-0472">Membrane</keyword>
<evidence type="ECO:0000313" key="25">
    <source>
        <dbReference type="EMBL" id="MBA1159158.1"/>
    </source>
</evidence>
<keyword evidence="12" id="KW-0808">Transferase</keyword>
<dbReference type="SMART" id="SM00091">
    <property type="entry name" value="PAS"/>
    <property type="match status" value="2"/>
</dbReference>
<evidence type="ECO:0000259" key="24">
    <source>
        <dbReference type="PROSITE" id="PS50113"/>
    </source>
</evidence>
<dbReference type="GO" id="GO:0005524">
    <property type="term" value="F:ATP binding"/>
    <property type="evidence" value="ECO:0007669"/>
    <property type="project" value="UniProtKB-KW"/>
</dbReference>
<comment type="subcellular location">
    <subcellularLocation>
        <location evidence="2">Cell inner membrane</location>
        <topology evidence="2">Multi-pass membrane protein</topology>
    </subcellularLocation>
</comment>
<dbReference type="InterPro" id="IPR001610">
    <property type="entry name" value="PAC"/>
</dbReference>
<evidence type="ECO:0000256" key="8">
    <source>
        <dbReference type="ARBA" id="ARBA00022553"/>
    </source>
</evidence>
<evidence type="ECO:0000256" key="12">
    <source>
        <dbReference type="ARBA" id="ARBA00022679"/>
    </source>
</evidence>
<keyword evidence="8" id="KW-0597">Phosphoprotein</keyword>
<dbReference type="PANTHER" id="PTHR41523:SF8">
    <property type="entry name" value="ETHYLENE RESPONSE SENSOR PROTEIN"/>
    <property type="match status" value="1"/>
</dbReference>
<keyword evidence="15" id="KW-0547">Nucleotide-binding</keyword>
<dbReference type="SUPFAM" id="SSF55785">
    <property type="entry name" value="PYP-like sensor domain (PAS domain)"/>
    <property type="match status" value="2"/>
</dbReference>
<keyword evidence="19" id="KW-0157">Chromophore</keyword>
<dbReference type="Pfam" id="PF08447">
    <property type="entry name" value="PAS_3"/>
    <property type="match status" value="2"/>
</dbReference>
<evidence type="ECO:0000256" key="21">
    <source>
        <dbReference type="ARBA" id="ARBA00023136"/>
    </source>
</evidence>
<proteinExistence type="predicted"/>
<dbReference type="InterPro" id="IPR035965">
    <property type="entry name" value="PAS-like_dom_sf"/>
</dbReference>
<dbReference type="GO" id="GO:0004673">
    <property type="term" value="F:protein histidine kinase activity"/>
    <property type="evidence" value="ECO:0007669"/>
    <property type="project" value="UniProtKB-EC"/>
</dbReference>
<name>A0A838BUX9_9HYPH</name>
<evidence type="ECO:0000256" key="22">
    <source>
        <dbReference type="ARBA" id="ARBA00023170"/>
    </source>
</evidence>
<dbReference type="InterPro" id="IPR036890">
    <property type="entry name" value="HATPase_C_sf"/>
</dbReference>
<reference evidence="25 26" key="1">
    <citation type="submission" date="2020-07" db="EMBL/GenBank/DDBJ databases">
        <title>Draft genome and description of Microvirga mediterraneensis Marseille-Q2068 sp. nov.</title>
        <authorList>
            <person name="Boxberger M."/>
        </authorList>
    </citation>
    <scope>NUCLEOTIDE SEQUENCE [LARGE SCALE GENOMIC DNA]</scope>
    <source>
        <strain evidence="25 26">Marseille-Q2068</strain>
    </source>
</reference>
<dbReference type="PANTHER" id="PTHR41523">
    <property type="entry name" value="TWO-COMPONENT SYSTEM SENSOR PROTEIN"/>
    <property type="match status" value="1"/>
</dbReference>
<keyword evidence="18" id="KW-1133">Transmembrane helix</keyword>
<keyword evidence="5" id="KW-1003">Cell membrane</keyword>
<dbReference type="Gene3D" id="2.10.70.100">
    <property type="match status" value="1"/>
</dbReference>
<evidence type="ECO:0000256" key="14">
    <source>
        <dbReference type="ARBA" id="ARBA00022737"/>
    </source>
</evidence>
<evidence type="ECO:0000256" key="7">
    <source>
        <dbReference type="ARBA" id="ARBA00022543"/>
    </source>
</evidence>
<feature type="domain" description="PAS" evidence="23">
    <location>
        <begin position="206"/>
        <end position="278"/>
    </location>
</feature>
<dbReference type="RefSeq" id="WP_181054755.1">
    <property type="nucleotide sequence ID" value="NZ_JACDXJ010000003.1"/>
</dbReference>
<dbReference type="Proteomes" id="UP000572984">
    <property type="component" value="Unassembled WGS sequence"/>
</dbReference>
<keyword evidence="10" id="KW-0285">Flavoprotein</keyword>
<dbReference type="SMART" id="SM00086">
    <property type="entry name" value="PAC"/>
    <property type="match status" value="2"/>
</dbReference>
<dbReference type="InterPro" id="IPR013655">
    <property type="entry name" value="PAS_fold_3"/>
</dbReference>
<keyword evidence="9" id="KW-0716">Sensory transduction</keyword>
<dbReference type="SUPFAM" id="SSF55874">
    <property type="entry name" value="ATPase domain of HSP90 chaperone/DNA topoisomerase II/histidine kinase"/>
    <property type="match status" value="1"/>
</dbReference>
<keyword evidence="6" id="KW-0997">Cell inner membrane</keyword>
<keyword evidence="17" id="KW-0067">ATP-binding</keyword>
<dbReference type="GO" id="GO:0005886">
    <property type="term" value="C:plasma membrane"/>
    <property type="evidence" value="ECO:0007669"/>
    <property type="project" value="UniProtKB-SubCell"/>
</dbReference>
<keyword evidence="13" id="KW-0812">Transmembrane</keyword>
<evidence type="ECO:0000256" key="18">
    <source>
        <dbReference type="ARBA" id="ARBA00022989"/>
    </source>
</evidence>
<evidence type="ECO:0000256" key="20">
    <source>
        <dbReference type="ARBA" id="ARBA00023026"/>
    </source>
</evidence>
<evidence type="ECO:0000256" key="5">
    <source>
        <dbReference type="ARBA" id="ARBA00022475"/>
    </source>
</evidence>
<keyword evidence="11" id="KW-0288">FMN</keyword>
<dbReference type="EC" id="2.7.13.3" evidence="3"/>
<evidence type="ECO:0000256" key="3">
    <source>
        <dbReference type="ARBA" id="ARBA00012438"/>
    </source>
</evidence>
<keyword evidence="26" id="KW-1185">Reference proteome</keyword>
<evidence type="ECO:0000256" key="9">
    <source>
        <dbReference type="ARBA" id="ARBA00022606"/>
    </source>
</evidence>
<comment type="catalytic activity">
    <reaction evidence="1">
        <text>ATP + protein L-histidine = ADP + protein N-phospho-L-histidine.</text>
        <dbReference type="EC" id="2.7.13.3"/>
    </reaction>
</comment>
<dbReference type="PROSITE" id="PS50112">
    <property type="entry name" value="PAS"/>
    <property type="match status" value="1"/>
</dbReference>